<proteinExistence type="predicted"/>
<evidence type="ECO:0000256" key="1">
    <source>
        <dbReference type="SAM" id="Phobius"/>
    </source>
</evidence>
<dbReference type="STRING" id="1423775.FD03_GL000728"/>
<sequence length="76" mass="8997">MDDRIHIIETGWDDLMEKKWFKWIGRIGIVVLIAVLVFEASWMKVWCADVFLKLGGYDLFESLVKSAHIIRHFLDM</sequence>
<organism evidence="2 3">
    <name type="scientific">Companilactobacillus nodensis DSM 19682 = JCM 14932 = NBRC 107160</name>
    <dbReference type="NCBI Taxonomy" id="1423775"/>
    <lineage>
        <taxon>Bacteria</taxon>
        <taxon>Bacillati</taxon>
        <taxon>Bacillota</taxon>
        <taxon>Bacilli</taxon>
        <taxon>Lactobacillales</taxon>
        <taxon>Lactobacillaceae</taxon>
        <taxon>Companilactobacillus</taxon>
    </lineage>
</organism>
<protein>
    <submittedName>
        <fullName evidence="2">Uncharacterized protein</fullName>
    </submittedName>
</protein>
<dbReference type="PATRIC" id="fig|1423775.4.peg.744"/>
<gene>
    <name evidence="2" type="ORF">FD03_GL000728</name>
</gene>
<dbReference type="RefSeq" id="WP_155832053.1">
    <property type="nucleotide sequence ID" value="NZ_AZDZ01000001.1"/>
</dbReference>
<keyword evidence="1" id="KW-1133">Transmembrane helix</keyword>
<dbReference type="Proteomes" id="UP000051248">
    <property type="component" value="Unassembled WGS sequence"/>
</dbReference>
<evidence type="ECO:0000313" key="2">
    <source>
        <dbReference type="EMBL" id="KRK81136.1"/>
    </source>
</evidence>
<dbReference type="AlphaFoldDB" id="A0A0R1KCD2"/>
<keyword evidence="1" id="KW-0812">Transmembrane</keyword>
<comment type="caution">
    <text evidence="2">The sequence shown here is derived from an EMBL/GenBank/DDBJ whole genome shotgun (WGS) entry which is preliminary data.</text>
</comment>
<dbReference type="OrthoDB" id="2311933at2"/>
<evidence type="ECO:0000313" key="3">
    <source>
        <dbReference type="Proteomes" id="UP000051248"/>
    </source>
</evidence>
<dbReference type="EMBL" id="AZDZ01000001">
    <property type="protein sequence ID" value="KRK81136.1"/>
    <property type="molecule type" value="Genomic_DNA"/>
</dbReference>
<name>A0A0R1KCD2_9LACO</name>
<keyword evidence="3" id="KW-1185">Reference proteome</keyword>
<reference evidence="2 3" key="1">
    <citation type="journal article" date="2015" name="Genome Announc.">
        <title>Expanding the biotechnology potential of lactobacilli through comparative genomics of 213 strains and associated genera.</title>
        <authorList>
            <person name="Sun Z."/>
            <person name="Harris H.M."/>
            <person name="McCann A."/>
            <person name="Guo C."/>
            <person name="Argimon S."/>
            <person name="Zhang W."/>
            <person name="Yang X."/>
            <person name="Jeffery I.B."/>
            <person name="Cooney J.C."/>
            <person name="Kagawa T.F."/>
            <person name="Liu W."/>
            <person name="Song Y."/>
            <person name="Salvetti E."/>
            <person name="Wrobel A."/>
            <person name="Rasinkangas P."/>
            <person name="Parkhill J."/>
            <person name="Rea M.C."/>
            <person name="O'Sullivan O."/>
            <person name="Ritari J."/>
            <person name="Douillard F.P."/>
            <person name="Paul Ross R."/>
            <person name="Yang R."/>
            <person name="Briner A.E."/>
            <person name="Felis G.E."/>
            <person name="de Vos W.M."/>
            <person name="Barrangou R."/>
            <person name="Klaenhammer T.R."/>
            <person name="Caufield P.W."/>
            <person name="Cui Y."/>
            <person name="Zhang H."/>
            <person name="O'Toole P.W."/>
        </authorList>
    </citation>
    <scope>NUCLEOTIDE SEQUENCE [LARGE SCALE GENOMIC DNA]</scope>
    <source>
        <strain evidence="2 3">DSM 19682</strain>
    </source>
</reference>
<accession>A0A0R1KCD2</accession>
<feature type="transmembrane region" description="Helical" evidence="1">
    <location>
        <begin position="20"/>
        <end position="38"/>
    </location>
</feature>
<keyword evidence="1" id="KW-0472">Membrane</keyword>